<keyword evidence="1" id="KW-0732">Signal</keyword>
<dbReference type="OrthoDB" id="92921at2"/>
<evidence type="ECO:0008006" key="4">
    <source>
        <dbReference type="Google" id="ProtNLM"/>
    </source>
</evidence>
<feature type="signal peptide" evidence="1">
    <location>
        <begin position="1"/>
        <end position="22"/>
    </location>
</feature>
<protein>
    <recommendedName>
        <fullName evidence="4">Outer membrane protein beta-barrel domain-containing protein</fullName>
    </recommendedName>
</protein>
<accession>A0A1T4NM80</accession>
<dbReference type="EMBL" id="FUWX01000011">
    <property type="protein sequence ID" value="SJZ80215.1"/>
    <property type="molecule type" value="Genomic_DNA"/>
</dbReference>
<dbReference type="AlphaFoldDB" id="A0A1T4NM80"/>
<dbReference type="Proteomes" id="UP000191153">
    <property type="component" value="Unassembled WGS sequence"/>
</dbReference>
<reference evidence="2 3" key="1">
    <citation type="submission" date="2017-02" db="EMBL/GenBank/DDBJ databases">
        <authorList>
            <person name="Peterson S.W."/>
        </authorList>
    </citation>
    <scope>NUCLEOTIDE SEQUENCE [LARGE SCALE GENOMIC DNA]</scope>
    <source>
        <strain evidence="2 3">ATCC 700028</strain>
    </source>
</reference>
<gene>
    <name evidence="2" type="ORF">SAMN02745174_01582</name>
</gene>
<dbReference type="STRING" id="180163.SAMN02745174_01582"/>
<evidence type="ECO:0000313" key="3">
    <source>
        <dbReference type="Proteomes" id="UP000191153"/>
    </source>
</evidence>
<dbReference type="RefSeq" id="WP_078694068.1">
    <property type="nucleotide sequence ID" value="NZ_FUWX01000011.1"/>
</dbReference>
<sequence>MSTKKFGLILTTLLFLNTLAHGNPSNKKWGISLLNVNQREKGKITHGNFLKLPFHDGKINVDAKIKLLKLDYFPYPFLGFYGIGGTIDAKATIENIKMKLGPFSVPIKKHITKKSEGYLYGGGILLGGAYKNIFLLGQYTYTEIHLKGDVASKKAEVYTSRLGYTYRVNEKITINPYGAITYQESNANITGTIKNYNFNFNVELEEIIPSAGILFTLPYDFTLVGEYSFGKRQFLALELGYRF</sequence>
<keyword evidence="3" id="KW-1185">Reference proteome</keyword>
<evidence type="ECO:0000313" key="2">
    <source>
        <dbReference type="EMBL" id="SJZ80215.1"/>
    </source>
</evidence>
<feature type="chain" id="PRO_5012459318" description="Outer membrane protein beta-barrel domain-containing protein" evidence="1">
    <location>
        <begin position="23"/>
        <end position="243"/>
    </location>
</feature>
<name>A0A1T4NM80_9FUSO</name>
<organism evidence="2 3">
    <name type="scientific">Cetobacterium ceti</name>
    <dbReference type="NCBI Taxonomy" id="180163"/>
    <lineage>
        <taxon>Bacteria</taxon>
        <taxon>Fusobacteriati</taxon>
        <taxon>Fusobacteriota</taxon>
        <taxon>Fusobacteriia</taxon>
        <taxon>Fusobacteriales</taxon>
        <taxon>Fusobacteriaceae</taxon>
        <taxon>Cetobacterium</taxon>
    </lineage>
</organism>
<evidence type="ECO:0000256" key="1">
    <source>
        <dbReference type="SAM" id="SignalP"/>
    </source>
</evidence>
<proteinExistence type="predicted"/>